<keyword evidence="4" id="KW-0808">Transferase</keyword>
<dbReference type="PANTHER" id="PTHR24422:SF19">
    <property type="entry name" value="CHEMOTAXIS PROTEIN METHYLTRANSFERASE"/>
    <property type="match status" value="1"/>
</dbReference>
<name>A0A2W6MW58_9HELI</name>
<evidence type="ECO:0000256" key="5">
    <source>
        <dbReference type="ARBA" id="ARBA00022691"/>
    </source>
</evidence>
<dbReference type="InterPro" id="IPR029063">
    <property type="entry name" value="SAM-dependent_MTases_sf"/>
</dbReference>
<proteinExistence type="predicted"/>
<gene>
    <name evidence="7" type="ORF">B6S12_02565</name>
</gene>
<reference evidence="7 8" key="1">
    <citation type="submission" date="2017-03" db="EMBL/GenBank/DDBJ databases">
        <title>Genomic and clinical evidence uncovers the enterohepatic species Helicobacter valdiviensis as a potential human intestinal pathogen.</title>
        <authorList>
            <person name="Fresia P."/>
            <person name="Jara R."/>
            <person name="Sierra R."/>
            <person name="Ferres I."/>
            <person name="Greif G."/>
            <person name="Iraola G."/>
            <person name="Collado L."/>
        </authorList>
    </citation>
    <scope>NUCLEOTIDE SEQUENCE [LARGE SCALE GENOMIC DNA]</scope>
    <source>
        <strain evidence="7 8">WBE14</strain>
    </source>
</reference>
<evidence type="ECO:0000313" key="7">
    <source>
        <dbReference type="EMBL" id="PZT48744.1"/>
    </source>
</evidence>
<dbReference type="InterPro" id="IPR022641">
    <property type="entry name" value="CheR_N"/>
</dbReference>
<dbReference type="PROSITE" id="PS50123">
    <property type="entry name" value="CHER"/>
    <property type="match status" value="1"/>
</dbReference>
<dbReference type="Pfam" id="PF03705">
    <property type="entry name" value="CheR_N"/>
    <property type="match status" value="1"/>
</dbReference>
<evidence type="ECO:0000313" key="8">
    <source>
        <dbReference type="Proteomes" id="UP000249746"/>
    </source>
</evidence>
<protein>
    <recommendedName>
        <fullName evidence="2">protein-glutamate O-methyltransferase</fullName>
        <ecNumber evidence="2">2.1.1.80</ecNumber>
    </recommendedName>
</protein>
<dbReference type="GO" id="GO:0032259">
    <property type="term" value="P:methylation"/>
    <property type="evidence" value="ECO:0007669"/>
    <property type="project" value="UniProtKB-KW"/>
</dbReference>
<dbReference type="EC" id="2.1.1.80" evidence="2"/>
<dbReference type="InterPro" id="IPR022642">
    <property type="entry name" value="CheR_C"/>
</dbReference>
<dbReference type="AlphaFoldDB" id="A0A2W6MW58"/>
<dbReference type="Gene3D" id="1.10.155.10">
    <property type="entry name" value="Chemotaxis receptor methyltransferase CheR, N-terminal domain"/>
    <property type="match status" value="1"/>
</dbReference>
<dbReference type="EMBL" id="NBIU01000004">
    <property type="protein sequence ID" value="PZT48744.1"/>
    <property type="molecule type" value="Genomic_DNA"/>
</dbReference>
<evidence type="ECO:0000256" key="1">
    <source>
        <dbReference type="ARBA" id="ARBA00001541"/>
    </source>
</evidence>
<dbReference type="Gene3D" id="3.40.50.150">
    <property type="entry name" value="Vaccinia Virus protein VP39"/>
    <property type="match status" value="1"/>
</dbReference>
<organism evidence="7 8">
    <name type="scientific">Helicobacter valdiviensis</name>
    <dbReference type="NCBI Taxonomy" id="1458358"/>
    <lineage>
        <taxon>Bacteria</taxon>
        <taxon>Pseudomonadati</taxon>
        <taxon>Campylobacterota</taxon>
        <taxon>Epsilonproteobacteria</taxon>
        <taxon>Campylobacterales</taxon>
        <taxon>Helicobacteraceae</taxon>
        <taxon>Helicobacter</taxon>
    </lineage>
</organism>
<dbReference type="InterPro" id="IPR036804">
    <property type="entry name" value="CheR_N_sf"/>
</dbReference>
<evidence type="ECO:0000256" key="4">
    <source>
        <dbReference type="ARBA" id="ARBA00022679"/>
    </source>
</evidence>
<dbReference type="PANTHER" id="PTHR24422">
    <property type="entry name" value="CHEMOTAXIS PROTEIN METHYLTRANSFERASE"/>
    <property type="match status" value="1"/>
</dbReference>
<feature type="domain" description="CheR-type methyltransferase" evidence="6">
    <location>
        <begin position="1"/>
        <end position="275"/>
    </location>
</feature>
<keyword evidence="3" id="KW-0489">Methyltransferase</keyword>
<comment type="catalytic activity">
    <reaction evidence="1">
        <text>L-glutamyl-[protein] + S-adenosyl-L-methionine = [protein]-L-glutamate 5-O-methyl ester + S-adenosyl-L-homocysteine</text>
        <dbReference type="Rhea" id="RHEA:24452"/>
        <dbReference type="Rhea" id="RHEA-COMP:10208"/>
        <dbReference type="Rhea" id="RHEA-COMP:10311"/>
        <dbReference type="ChEBI" id="CHEBI:29973"/>
        <dbReference type="ChEBI" id="CHEBI:57856"/>
        <dbReference type="ChEBI" id="CHEBI:59789"/>
        <dbReference type="ChEBI" id="CHEBI:82795"/>
        <dbReference type="EC" id="2.1.1.80"/>
    </reaction>
</comment>
<sequence>MAEITDKDIDKARDIIYELAGTFLPPSKNSTIKNRLDKLARDFNIEDFEAFFRNVKLGRNKQDFINAFTTNKTDFFREGFHFIDMLNRILPHRLKEREPIKVYCAASSTGEEPYSIAATLLHAKEVYQSNTSFSICATDIDTSVLETARKGEYIVNTKLNPLPNWLDLSLYFDMQTLTPKEISLKVKRELKEAITFKQLNLMQLSYPFSQKEFDIIFCRNVLIYFKIEDQEKILQRLFSCLKVGGTLYLGHSESILNLADKVDRLGQNIFIKKVD</sequence>
<dbReference type="PRINTS" id="PR00996">
    <property type="entry name" value="CHERMTFRASE"/>
</dbReference>
<dbReference type="SUPFAM" id="SSF53335">
    <property type="entry name" value="S-adenosyl-L-methionine-dependent methyltransferases"/>
    <property type="match status" value="1"/>
</dbReference>
<evidence type="ECO:0000259" key="6">
    <source>
        <dbReference type="PROSITE" id="PS50123"/>
    </source>
</evidence>
<evidence type="ECO:0000256" key="3">
    <source>
        <dbReference type="ARBA" id="ARBA00022603"/>
    </source>
</evidence>
<keyword evidence="5" id="KW-0949">S-adenosyl-L-methionine</keyword>
<dbReference type="Proteomes" id="UP000249746">
    <property type="component" value="Unassembled WGS sequence"/>
</dbReference>
<dbReference type="InterPro" id="IPR050903">
    <property type="entry name" value="Bact_Chemotaxis_MeTrfase"/>
</dbReference>
<dbReference type="InterPro" id="IPR000780">
    <property type="entry name" value="CheR_MeTrfase"/>
</dbReference>
<evidence type="ECO:0000256" key="2">
    <source>
        <dbReference type="ARBA" id="ARBA00012534"/>
    </source>
</evidence>
<dbReference type="RefSeq" id="WP_111229265.1">
    <property type="nucleotide sequence ID" value="NZ_NBIU01000004.1"/>
</dbReference>
<dbReference type="GO" id="GO:0008983">
    <property type="term" value="F:protein-glutamate O-methyltransferase activity"/>
    <property type="evidence" value="ECO:0007669"/>
    <property type="project" value="UniProtKB-EC"/>
</dbReference>
<dbReference type="SUPFAM" id="SSF47757">
    <property type="entry name" value="Chemotaxis receptor methyltransferase CheR, N-terminal domain"/>
    <property type="match status" value="1"/>
</dbReference>
<comment type="caution">
    <text evidence="7">The sequence shown here is derived from an EMBL/GenBank/DDBJ whole genome shotgun (WGS) entry which is preliminary data.</text>
</comment>
<dbReference type="Pfam" id="PF01739">
    <property type="entry name" value="CheR"/>
    <property type="match status" value="1"/>
</dbReference>
<keyword evidence="8" id="KW-1185">Reference proteome</keyword>
<dbReference type="SMART" id="SM00138">
    <property type="entry name" value="MeTrc"/>
    <property type="match status" value="1"/>
</dbReference>
<accession>A0A2W6MW58</accession>
<dbReference type="OrthoDB" id="9786165at2"/>